<dbReference type="OrthoDB" id="163809at2"/>
<proteinExistence type="predicted"/>
<name>A0A1H6XKS3_9BACT</name>
<dbReference type="EMBL" id="FNXY01000006">
    <property type="protein sequence ID" value="SEJ29669.1"/>
    <property type="molecule type" value="Genomic_DNA"/>
</dbReference>
<organism evidence="1 2">
    <name type="scientific">Dyadobacter koreensis</name>
    <dbReference type="NCBI Taxonomy" id="408657"/>
    <lineage>
        <taxon>Bacteria</taxon>
        <taxon>Pseudomonadati</taxon>
        <taxon>Bacteroidota</taxon>
        <taxon>Cytophagia</taxon>
        <taxon>Cytophagales</taxon>
        <taxon>Spirosomataceae</taxon>
        <taxon>Dyadobacter</taxon>
    </lineage>
</organism>
<dbReference type="RefSeq" id="WP_090338043.1">
    <property type="nucleotide sequence ID" value="NZ_FNXY01000006.1"/>
</dbReference>
<accession>A0A1H6XKS3</accession>
<evidence type="ECO:0000313" key="1">
    <source>
        <dbReference type="EMBL" id="SEJ29669.1"/>
    </source>
</evidence>
<reference evidence="1 2" key="1">
    <citation type="submission" date="2016-10" db="EMBL/GenBank/DDBJ databases">
        <authorList>
            <person name="de Groot N.N."/>
        </authorList>
    </citation>
    <scope>NUCLEOTIDE SEQUENCE [LARGE SCALE GENOMIC DNA]</scope>
    <source>
        <strain evidence="1 2">DSM 19938</strain>
    </source>
</reference>
<dbReference type="AlphaFoldDB" id="A0A1H6XKS3"/>
<sequence length="142" mass="15788">MKKLIILTFLYLTCFACETKKDEAPEIQEQTVSAPYRKSTSVTIQGQALIVNILELNDSRCPINADCIQAGSVDLQLSVSDGTNKVNIPVSFKSDSKASGHQTFLLGKQNYSLVVHEVLPYPITDRKPDPEEYKVNLSIEKI</sequence>
<dbReference type="Proteomes" id="UP000199532">
    <property type="component" value="Unassembled WGS sequence"/>
</dbReference>
<keyword evidence="2" id="KW-1185">Reference proteome</keyword>
<protein>
    <submittedName>
        <fullName evidence="1">Uncharacterized protein</fullName>
    </submittedName>
</protein>
<evidence type="ECO:0000313" key="2">
    <source>
        <dbReference type="Proteomes" id="UP000199532"/>
    </source>
</evidence>
<gene>
    <name evidence="1" type="ORF">SAMN04487995_4040</name>
</gene>
<dbReference type="STRING" id="408657.SAMN04487995_4040"/>